<reference evidence="2" key="1">
    <citation type="submission" date="2022-11" db="UniProtKB">
        <authorList>
            <consortium name="WormBaseParasite"/>
        </authorList>
    </citation>
    <scope>IDENTIFICATION</scope>
</reference>
<organism evidence="1 2">
    <name type="scientific">Panagrolaimus sp. PS1159</name>
    <dbReference type="NCBI Taxonomy" id="55785"/>
    <lineage>
        <taxon>Eukaryota</taxon>
        <taxon>Metazoa</taxon>
        <taxon>Ecdysozoa</taxon>
        <taxon>Nematoda</taxon>
        <taxon>Chromadorea</taxon>
        <taxon>Rhabditida</taxon>
        <taxon>Tylenchina</taxon>
        <taxon>Panagrolaimomorpha</taxon>
        <taxon>Panagrolaimoidea</taxon>
        <taxon>Panagrolaimidae</taxon>
        <taxon>Panagrolaimus</taxon>
    </lineage>
</organism>
<name>A0AC35GJ90_9BILA</name>
<evidence type="ECO:0000313" key="2">
    <source>
        <dbReference type="WBParaSite" id="PS1159_v2.g5788.t1"/>
    </source>
</evidence>
<sequence>FYSRWLSALDGYIVQQGPWYRDVPFSTVLGHSSRTNTLINLAQSFCERLLFEYYDLPDVILPCNNIVDNFTFIYPSIDIFENESNLRILALQGRESVVPMQFQFEVARSLLSQSSVNEWNEKADLALAWVIKEWGLWFEARKEKREQMFVYKSVGEKTNENGEDDETMPDPEDLEIQALLPNFDDTDFEAAADAQNISSVQSRLPDAKDLCTIVDLLINSGNNNTSKNSDTLLSTVWLLNFFSHSDVLLNPNFDPDSNPSQFIEHSILMDKHLLAISSFRQSLH</sequence>
<evidence type="ECO:0000313" key="1">
    <source>
        <dbReference type="Proteomes" id="UP000887580"/>
    </source>
</evidence>
<dbReference type="WBParaSite" id="PS1159_v2.g5788.t1">
    <property type="protein sequence ID" value="PS1159_v2.g5788.t1"/>
    <property type="gene ID" value="PS1159_v2.g5788"/>
</dbReference>
<accession>A0AC35GJ90</accession>
<protein>
    <submittedName>
        <fullName evidence="2">Uncharacterized protein</fullName>
    </submittedName>
</protein>
<dbReference type="Proteomes" id="UP000887580">
    <property type="component" value="Unplaced"/>
</dbReference>
<proteinExistence type="predicted"/>